<proteinExistence type="inferred from homology"/>
<keyword evidence="6" id="KW-0560">Oxidoreductase</keyword>
<dbReference type="EMBL" id="JBFOLK010000001">
    <property type="protein sequence ID" value="KAL2539685.1"/>
    <property type="molecule type" value="Genomic_DNA"/>
</dbReference>
<keyword evidence="11" id="KW-1185">Reference proteome</keyword>
<dbReference type="Pfam" id="PF00107">
    <property type="entry name" value="ADH_zinc_N"/>
    <property type="match status" value="1"/>
</dbReference>
<dbReference type="CDD" id="cd08301">
    <property type="entry name" value="alcohol_DH_plants"/>
    <property type="match status" value="1"/>
</dbReference>
<dbReference type="FunFam" id="3.90.180.10:FF:000007">
    <property type="entry name" value="Alcohol dehydrogenase 6"/>
    <property type="match status" value="1"/>
</dbReference>
<dbReference type="GO" id="GO:0046872">
    <property type="term" value="F:metal ion binding"/>
    <property type="evidence" value="ECO:0007669"/>
    <property type="project" value="UniProtKB-KW"/>
</dbReference>
<dbReference type="Gene3D" id="3.40.50.720">
    <property type="entry name" value="NAD(P)-binding Rossmann-like Domain"/>
    <property type="match status" value="1"/>
</dbReference>
<dbReference type="PANTHER" id="PTHR43880">
    <property type="entry name" value="ALCOHOL DEHYDROGENASE"/>
    <property type="match status" value="1"/>
</dbReference>
<dbReference type="SUPFAM" id="SSF50129">
    <property type="entry name" value="GroES-like"/>
    <property type="match status" value="2"/>
</dbReference>
<evidence type="ECO:0000256" key="8">
    <source>
        <dbReference type="RuleBase" id="RU361277"/>
    </source>
</evidence>
<dbReference type="InterPro" id="IPR036291">
    <property type="entry name" value="NAD(P)-bd_dom_sf"/>
</dbReference>
<comment type="subunit">
    <text evidence="3">Homodimer.</text>
</comment>
<sequence>MSLPSSNKHAGAGVITCKAAVAWAAGEPLVIEEVQVSPPQPMEIRIKVVCTSLCRSDVTAWLSQAPMFPRIFGHEASGIVESVGQGVTEFEEGDHVLTLFTGECMRCSHCTSGKSNICQVLGLERQGLMHSDHKTRFSLKGKSVYHYCAVSSFSEYTVVHSGCAVKISSSAPLEKICLLSCGVAAGLGAAWKVANISEGSTVVIFGLGTVGLSVVQGAKLRGSARIIGVDTNPAKNEKAKAFGVTDLLNPNDYDEPIAQVIKRMTDGGADYAFECIGDTGMITTALQSCCDGWGLTVTLGVPKVKPEMAAHYGLLLTGRTLTGSLLGGWRPKSDLPSLVSMYLKGEIKIDEYITHNVAFDDINEAFELMREGKCLRCVIHMQK</sequence>
<dbReference type="SUPFAM" id="SSF51735">
    <property type="entry name" value="NAD(P)-binding Rossmann-fold domains"/>
    <property type="match status" value="1"/>
</dbReference>
<evidence type="ECO:0000256" key="5">
    <source>
        <dbReference type="ARBA" id="ARBA00022833"/>
    </source>
</evidence>
<organism evidence="10 11">
    <name type="scientific">Abeliophyllum distichum</name>
    <dbReference type="NCBI Taxonomy" id="126358"/>
    <lineage>
        <taxon>Eukaryota</taxon>
        <taxon>Viridiplantae</taxon>
        <taxon>Streptophyta</taxon>
        <taxon>Embryophyta</taxon>
        <taxon>Tracheophyta</taxon>
        <taxon>Spermatophyta</taxon>
        <taxon>Magnoliopsida</taxon>
        <taxon>eudicotyledons</taxon>
        <taxon>Gunneridae</taxon>
        <taxon>Pentapetalae</taxon>
        <taxon>asterids</taxon>
        <taxon>lamiids</taxon>
        <taxon>Lamiales</taxon>
        <taxon>Oleaceae</taxon>
        <taxon>Forsythieae</taxon>
        <taxon>Abeliophyllum</taxon>
    </lineage>
</organism>
<dbReference type="Proteomes" id="UP001604336">
    <property type="component" value="Unassembled WGS sequence"/>
</dbReference>
<keyword evidence="5 8" id="KW-0862">Zinc</keyword>
<dbReference type="Gene3D" id="3.90.180.10">
    <property type="entry name" value="Medium-chain alcohol dehydrogenases, catalytic domain"/>
    <property type="match status" value="1"/>
</dbReference>
<dbReference type="Pfam" id="PF08240">
    <property type="entry name" value="ADH_N"/>
    <property type="match status" value="1"/>
</dbReference>
<name>A0ABD1VQP5_9LAMI</name>
<evidence type="ECO:0000256" key="1">
    <source>
        <dbReference type="ARBA" id="ARBA00001947"/>
    </source>
</evidence>
<dbReference type="GO" id="GO:0016491">
    <property type="term" value="F:oxidoreductase activity"/>
    <property type="evidence" value="ECO:0007669"/>
    <property type="project" value="UniProtKB-KW"/>
</dbReference>
<evidence type="ECO:0000256" key="6">
    <source>
        <dbReference type="ARBA" id="ARBA00023002"/>
    </source>
</evidence>
<dbReference type="SMART" id="SM00829">
    <property type="entry name" value="PKS_ER"/>
    <property type="match status" value="1"/>
</dbReference>
<keyword evidence="7" id="KW-0520">NAD</keyword>
<comment type="caution">
    <text evidence="10">The sequence shown here is derived from an EMBL/GenBank/DDBJ whole genome shotgun (WGS) entry which is preliminary data.</text>
</comment>
<accession>A0ABD1VQP5</accession>
<evidence type="ECO:0000256" key="4">
    <source>
        <dbReference type="ARBA" id="ARBA00022723"/>
    </source>
</evidence>
<comment type="cofactor">
    <cofactor evidence="1 8">
        <name>Zn(2+)</name>
        <dbReference type="ChEBI" id="CHEBI:29105"/>
    </cofactor>
</comment>
<dbReference type="InterPro" id="IPR013149">
    <property type="entry name" value="ADH-like_C"/>
</dbReference>
<evidence type="ECO:0000256" key="7">
    <source>
        <dbReference type="ARBA" id="ARBA00023027"/>
    </source>
</evidence>
<protein>
    <submittedName>
        <fullName evidence="10">Alcohol dehydrogenase-like 6</fullName>
    </submittedName>
</protein>
<evidence type="ECO:0000256" key="2">
    <source>
        <dbReference type="ARBA" id="ARBA00010902"/>
    </source>
</evidence>
<evidence type="ECO:0000259" key="9">
    <source>
        <dbReference type="SMART" id="SM00829"/>
    </source>
</evidence>
<dbReference type="InterPro" id="IPR002328">
    <property type="entry name" value="ADH_Zn_CS"/>
</dbReference>
<dbReference type="InterPro" id="IPR011032">
    <property type="entry name" value="GroES-like_sf"/>
</dbReference>
<dbReference type="AlphaFoldDB" id="A0ABD1VQP5"/>
<evidence type="ECO:0000256" key="3">
    <source>
        <dbReference type="ARBA" id="ARBA00011738"/>
    </source>
</evidence>
<dbReference type="InterPro" id="IPR013154">
    <property type="entry name" value="ADH-like_N"/>
</dbReference>
<reference evidence="11" key="1">
    <citation type="submission" date="2024-07" db="EMBL/GenBank/DDBJ databases">
        <title>Two chromosome-level genome assemblies of Korean endemic species Abeliophyllum distichum and Forsythia ovata (Oleaceae).</title>
        <authorList>
            <person name="Jang H."/>
        </authorList>
    </citation>
    <scope>NUCLEOTIDE SEQUENCE [LARGE SCALE GENOMIC DNA]</scope>
</reference>
<keyword evidence="4 8" id="KW-0479">Metal-binding</keyword>
<evidence type="ECO:0000313" key="10">
    <source>
        <dbReference type="EMBL" id="KAL2539685.1"/>
    </source>
</evidence>
<dbReference type="PROSITE" id="PS00059">
    <property type="entry name" value="ADH_ZINC"/>
    <property type="match status" value="1"/>
</dbReference>
<comment type="similarity">
    <text evidence="2">Belongs to the zinc-containing alcohol dehydrogenase family. Class-III subfamily.</text>
</comment>
<dbReference type="PANTHER" id="PTHR43880:SF5">
    <property type="entry name" value="ALCOHOL DEHYDROGENASE-LIKE 6"/>
    <property type="match status" value="1"/>
</dbReference>
<dbReference type="InterPro" id="IPR020843">
    <property type="entry name" value="ER"/>
</dbReference>
<dbReference type="FunFam" id="3.40.50.720:FF:000003">
    <property type="entry name" value="S-(hydroxymethyl)glutathione dehydrogenase"/>
    <property type="match status" value="1"/>
</dbReference>
<evidence type="ECO:0000313" key="11">
    <source>
        <dbReference type="Proteomes" id="UP001604336"/>
    </source>
</evidence>
<feature type="domain" description="Enoyl reductase (ER)" evidence="9">
    <location>
        <begin position="26"/>
        <end position="379"/>
    </location>
</feature>
<gene>
    <name evidence="10" type="ORF">Adt_00663</name>
</gene>